<evidence type="ECO:0000259" key="8">
    <source>
        <dbReference type="SMART" id="SM01192"/>
    </source>
</evidence>
<evidence type="ECO:0000256" key="4">
    <source>
        <dbReference type="ARBA" id="ARBA00023152"/>
    </source>
</evidence>
<dbReference type="EMBL" id="CAJOBF010002559">
    <property type="protein sequence ID" value="CAF4042383.1"/>
    <property type="molecule type" value="Genomic_DNA"/>
</dbReference>
<feature type="compositionally biased region" description="Polar residues" evidence="7">
    <location>
        <begin position="565"/>
        <end position="577"/>
    </location>
</feature>
<evidence type="ECO:0000313" key="11">
    <source>
        <dbReference type="Proteomes" id="UP000663842"/>
    </source>
</evidence>
<evidence type="ECO:0000256" key="5">
    <source>
        <dbReference type="ARBA" id="ARBA00023239"/>
    </source>
</evidence>
<evidence type="ECO:0000313" key="10">
    <source>
        <dbReference type="EMBL" id="CAF4134681.1"/>
    </source>
</evidence>
<dbReference type="PANTHER" id="PTHR11902:SF30">
    <property type="entry name" value="ENOLASE 4"/>
    <property type="match status" value="1"/>
</dbReference>
<proteinExistence type="inferred from homology"/>
<dbReference type="GO" id="GO:0006096">
    <property type="term" value="P:glycolytic process"/>
    <property type="evidence" value="ECO:0007669"/>
    <property type="project" value="UniProtKB-UniPathway"/>
</dbReference>
<name>A0A819R9G9_9BILA</name>
<feature type="region of interest" description="Disordered" evidence="7">
    <location>
        <begin position="565"/>
        <end position="586"/>
    </location>
</feature>
<keyword evidence="5" id="KW-0456">Lyase</keyword>
<keyword evidence="4" id="KW-0324">Glycolysis</keyword>
<dbReference type="GO" id="GO:0000015">
    <property type="term" value="C:phosphopyruvate hydratase complex"/>
    <property type="evidence" value="ECO:0007669"/>
    <property type="project" value="InterPro"/>
</dbReference>
<evidence type="ECO:0000256" key="3">
    <source>
        <dbReference type="ARBA" id="ARBA00012058"/>
    </source>
</evidence>
<protein>
    <recommendedName>
        <fullName evidence="3">phosphopyruvate hydratase</fullName>
        <ecNumber evidence="3">4.2.1.11</ecNumber>
    </recommendedName>
    <alternativeName>
        <fullName evidence="6">2-phospho-D-glycerate hydro-lyase</fullName>
    </alternativeName>
</protein>
<feature type="compositionally biased region" description="Polar residues" evidence="7">
    <location>
        <begin position="157"/>
        <end position="179"/>
    </location>
</feature>
<dbReference type="InterPro" id="IPR036849">
    <property type="entry name" value="Enolase-like_C_sf"/>
</dbReference>
<dbReference type="Proteomes" id="UP000663842">
    <property type="component" value="Unassembled WGS sequence"/>
</dbReference>
<dbReference type="GO" id="GO:0000287">
    <property type="term" value="F:magnesium ion binding"/>
    <property type="evidence" value="ECO:0007669"/>
    <property type="project" value="InterPro"/>
</dbReference>
<feature type="domain" description="Enolase C-terminal TIM barrel" evidence="8">
    <location>
        <begin position="254"/>
        <end position="525"/>
    </location>
</feature>
<dbReference type="Proteomes" id="UP000663866">
    <property type="component" value="Unassembled WGS sequence"/>
</dbReference>
<gene>
    <name evidence="10" type="ORF">OVN521_LOCUS22716</name>
    <name evidence="9" type="ORF">UXM345_LOCUS18680</name>
</gene>
<dbReference type="EC" id="4.2.1.11" evidence="3"/>
<evidence type="ECO:0000256" key="2">
    <source>
        <dbReference type="ARBA" id="ARBA00009604"/>
    </source>
</evidence>
<comment type="similarity">
    <text evidence="2">Belongs to the enolase family.</text>
</comment>
<organism evidence="9 11">
    <name type="scientific">Rotaria magnacalcarata</name>
    <dbReference type="NCBI Taxonomy" id="392030"/>
    <lineage>
        <taxon>Eukaryota</taxon>
        <taxon>Metazoa</taxon>
        <taxon>Spiralia</taxon>
        <taxon>Gnathifera</taxon>
        <taxon>Rotifera</taxon>
        <taxon>Eurotatoria</taxon>
        <taxon>Bdelloidea</taxon>
        <taxon>Philodinida</taxon>
        <taxon>Philodinidae</taxon>
        <taxon>Rotaria</taxon>
    </lineage>
</organism>
<evidence type="ECO:0000256" key="7">
    <source>
        <dbReference type="SAM" id="MobiDB-lite"/>
    </source>
</evidence>
<dbReference type="GO" id="GO:0004634">
    <property type="term" value="F:phosphopyruvate hydratase activity"/>
    <property type="evidence" value="ECO:0007669"/>
    <property type="project" value="UniProtKB-EC"/>
</dbReference>
<comment type="caution">
    <text evidence="9">The sequence shown here is derived from an EMBL/GenBank/DDBJ whole genome shotgun (WGS) entry which is preliminary data.</text>
</comment>
<dbReference type="SUPFAM" id="SSF51604">
    <property type="entry name" value="Enolase C-terminal domain-like"/>
    <property type="match status" value="1"/>
</dbReference>
<dbReference type="PANTHER" id="PTHR11902">
    <property type="entry name" value="ENOLASE"/>
    <property type="match status" value="1"/>
</dbReference>
<dbReference type="UniPathway" id="UPA00109">
    <property type="reaction ID" value="UER00187"/>
</dbReference>
<comment type="pathway">
    <text evidence="1">Carbohydrate degradation; glycolysis; pyruvate from D-glyceraldehyde 3-phosphate: step 4/5.</text>
</comment>
<reference evidence="9" key="1">
    <citation type="submission" date="2021-02" db="EMBL/GenBank/DDBJ databases">
        <authorList>
            <person name="Nowell W R."/>
        </authorList>
    </citation>
    <scope>NUCLEOTIDE SEQUENCE</scope>
</reference>
<dbReference type="Gene3D" id="3.20.20.120">
    <property type="entry name" value="Enolase-like C-terminal domain"/>
    <property type="match status" value="1"/>
</dbReference>
<accession>A0A819R9G9</accession>
<sequence>MFDDPRTKARNFLESSSIVSELEDVLNHLVLEKPDDLHGFLANHFLGQSKQPQIVNLTFRQLIGPASESAMNIDLTIALRNRTERHRGLTVNLLPGKSRKNMAKQLEDLANSASLMTFLNRIDLYDQTAIDEHLVYRSLDFRSKRSYEMAKILAVDSENSNSESTATPTLTKTLNSTRGPASAGGLKGGTAPPPSKKAMSKDIQSVDILADEPEPVSYAGQLLTTGISLTCLLITAQLQQSNLFRLLQLPSITNLSMPLPIIPILQSGPTYPGKQALIKYFMLIPTPNVTHNEEWIHKVHNVIQFLRDSLASTKGATLQSTYSTGDGCLVFPMDKPEQGFDLLQNAVNTVCGTDEHYFDYAVQMGPYETFDYIRGRYEVATSLLKTPDELADTYADWIEAYPRCIMLIDPFRYADKPSLSRLCDRVSNKCYVTSTDIRRYRNENNNDDDQNTINCHLLSLDSGPTMTEFIQQTNTLRETNGYALGLFERDHQEVAQVHLADMAVGFGCRFIKLPGFLSLGGQRTSAILQRLSIIRDEIEINDGDQLEWPKQHEFIHIRSPIDTTESETLVSPTPTNVKTKDKKKRP</sequence>
<dbReference type="InterPro" id="IPR020810">
    <property type="entry name" value="Enolase_C"/>
</dbReference>
<evidence type="ECO:0000256" key="6">
    <source>
        <dbReference type="ARBA" id="ARBA00031125"/>
    </source>
</evidence>
<keyword evidence="12" id="KW-1185">Reference proteome</keyword>
<dbReference type="EMBL" id="CAJOBG010004982">
    <property type="protein sequence ID" value="CAF4134681.1"/>
    <property type="molecule type" value="Genomic_DNA"/>
</dbReference>
<evidence type="ECO:0000256" key="1">
    <source>
        <dbReference type="ARBA" id="ARBA00005031"/>
    </source>
</evidence>
<feature type="region of interest" description="Disordered" evidence="7">
    <location>
        <begin position="157"/>
        <end position="198"/>
    </location>
</feature>
<dbReference type="InterPro" id="IPR000941">
    <property type="entry name" value="Enolase"/>
</dbReference>
<evidence type="ECO:0000313" key="12">
    <source>
        <dbReference type="Proteomes" id="UP000663866"/>
    </source>
</evidence>
<dbReference type="SMART" id="SM01192">
    <property type="entry name" value="Enolase_C"/>
    <property type="match status" value="1"/>
</dbReference>
<evidence type="ECO:0000313" key="9">
    <source>
        <dbReference type="EMBL" id="CAF4042383.1"/>
    </source>
</evidence>
<dbReference type="AlphaFoldDB" id="A0A819R9G9"/>